<keyword evidence="3 5" id="KW-0346">Stress response</keyword>
<sequence>MEIFEKYENLLFELRKKDNSNQKEEIKKFSYIYDYDEIDPLILEIISNGKKQSESEWVLKNKKIVYKLKLISKRKVSPKEKGILEKNQFLLDNLKQIQSELETKENEIKKLNEEIENLKQKAILDANIFKNEVMSIQKKAQEAINEYKQKATDHQDIQIKEAKMYALQSFLEKLILPLNNFEIAINAAKKIDNSVLNNFIVGFSMLYKQVEDVLINAGLTKIIPNIGDMFDANIHQVYELVTSDLEKDTIIEIKNIGYKLHDRVIKPALVIVAK</sequence>
<protein>
    <recommendedName>
        <fullName evidence="3">Protein GrpE</fullName>
    </recommendedName>
    <alternativeName>
        <fullName evidence="3">HSP-70 cofactor</fullName>
    </alternativeName>
</protein>
<dbReference type="InterPro" id="IPR000740">
    <property type="entry name" value="GrpE"/>
</dbReference>
<reference evidence="5 6" key="1">
    <citation type="journal article" date="2013" name="Genome Announc.">
        <title>Draft Genome Sequences of Mycoplasma auris and Mycoplasma yeatsii, Two Species of the Ear Canal of Caprinae.</title>
        <authorList>
            <person name="Dordet-Frisoni E."/>
            <person name="Baranowski E."/>
            <person name="Barre A."/>
            <person name="Blanchard A."/>
            <person name="Breton M."/>
            <person name="Couture C."/>
            <person name="Dupuy V."/>
            <person name="Gaurivaud P."/>
            <person name="Jacob D."/>
            <person name="Lemaitre C."/>
            <person name="Manso-Silvan L."/>
            <person name="Nikolski M."/>
            <person name="Nouvel L.X."/>
            <person name="Poumarat F."/>
            <person name="Sirand-Pugnet P."/>
            <person name="Thebault P."/>
            <person name="Theil S."/>
            <person name="Thiaucourt F."/>
            <person name="Citti C."/>
            <person name="Tardy F."/>
        </authorList>
    </citation>
    <scope>NUCLEOTIDE SEQUENCE [LARGE SCALE GENOMIC DNA]</scope>
    <source>
        <strain evidence="5 6">15026</strain>
    </source>
</reference>
<evidence type="ECO:0000256" key="1">
    <source>
        <dbReference type="ARBA" id="ARBA00009054"/>
    </source>
</evidence>
<dbReference type="EMBL" id="AORI01000001">
    <property type="protein sequence ID" value="ENY69357.1"/>
    <property type="molecule type" value="Genomic_DNA"/>
</dbReference>
<keyword evidence="3" id="KW-0963">Cytoplasm</keyword>
<dbReference type="RefSeq" id="WP_004423170.1">
    <property type="nucleotide sequence ID" value="NZ_AORI01000001.1"/>
</dbReference>
<dbReference type="OrthoDB" id="9812586at2"/>
<gene>
    <name evidence="3 5" type="primary">grpE</name>
    <name evidence="5" type="ORF">MAU_0690</name>
</gene>
<dbReference type="PANTHER" id="PTHR21237">
    <property type="entry name" value="GRPE PROTEIN"/>
    <property type="match status" value="1"/>
</dbReference>
<dbReference type="GO" id="GO:0051087">
    <property type="term" value="F:protein-folding chaperone binding"/>
    <property type="evidence" value="ECO:0007669"/>
    <property type="project" value="InterPro"/>
</dbReference>
<dbReference type="GO" id="GO:0000774">
    <property type="term" value="F:adenyl-nucleotide exchange factor activity"/>
    <property type="evidence" value="ECO:0007669"/>
    <property type="project" value="InterPro"/>
</dbReference>
<dbReference type="GO" id="GO:0042803">
    <property type="term" value="F:protein homodimerization activity"/>
    <property type="evidence" value="ECO:0007669"/>
    <property type="project" value="InterPro"/>
</dbReference>
<keyword evidence="6" id="KW-1185">Reference proteome</keyword>
<dbReference type="STRING" id="1188233.MAU_0690"/>
<comment type="caution">
    <text evidence="5">The sequence shown here is derived from an EMBL/GenBank/DDBJ whole genome shotgun (WGS) entry which is preliminary data.</text>
</comment>
<keyword evidence="4" id="KW-0175">Coiled coil</keyword>
<accession>N9V1V1</accession>
<dbReference type="InterPro" id="IPR009012">
    <property type="entry name" value="GrpE_head"/>
</dbReference>
<dbReference type="PANTHER" id="PTHR21237:SF23">
    <property type="entry name" value="GRPE PROTEIN HOMOLOG, MITOCHONDRIAL"/>
    <property type="match status" value="1"/>
</dbReference>
<evidence type="ECO:0000256" key="2">
    <source>
        <dbReference type="ARBA" id="ARBA00023186"/>
    </source>
</evidence>
<keyword evidence="2 3" id="KW-0143">Chaperone</keyword>
<dbReference type="Gene3D" id="2.30.22.10">
    <property type="entry name" value="Head domain of nucleotide exchange factor GrpE"/>
    <property type="match status" value="1"/>
</dbReference>
<evidence type="ECO:0000256" key="4">
    <source>
        <dbReference type="SAM" id="Coils"/>
    </source>
</evidence>
<comment type="subcellular location">
    <subcellularLocation>
        <location evidence="3">Cytoplasm</location>
    </subcellularLocation>
</comment>
<feature type="coiled-coil region" evidence="4">
    <location>
        <begin position="87"/>
        <end position="157"/>
    </location>
</feature>
<name>N9V1V1_9BACT</name>
<dbReference type="eggNOG" id="COG0576">
    <property type="taxonomic scope" value="Bacteria"/>
</dbReference>
<organism evidence="5 6">
    <name type="scientific">Metamycoplasma auris 15026</name>
    <dbReference type="NCBI Taxonomy" id="1188233"/>
    <lineage>
        <taxon>Bacteria</taxon>
        <taxon>Bacillati</taxon>
        <taxon>Mycoplasmatota</taxon>
        <taxon>Mycoplasmoidales</taxon>
        <taxon>Metamycoplasmataceae</taxon>
        <taxon>Metamycoplasma</taxon>
    </lineage>
</organism>
<evidence type="ECO:0000313" key="6">
    <source>
        <dbReference type="Proteomes" id="UP000013131"/>
    </source>
</evidence>
<dbReference type="GO" id="GO:0005737">
    <property type="term" value="C:cytoplasm"/>
    <property type="evidence" value="ECO:0007669"/>
    <property type="project" value="UniProtKB-SubCell"/>
</dbReference>
<dbReference type="PATRIC" id="fig|1188233.3.peg.69"/>
<evidence type="ECO:0000256" key="3">
    <source>
        <dbReference type="HAMAP-Rule" id="MF_01151"/>
    </source>
</evidence>
<proteinExistence type="inferred from homology"/>
<comment type="subunit">
    <text evidence="3">Homodimer.</text>
</comment>
<dbReference type="Proteomes" id="UP000013131">
    <property type="component" value="Unassembled WGS sequence"/>
</dbReference>
<dbReference type="Pfam" id="PF01025">
    <property type="entry name" value="GrpE"/>
    <property type="match status" value="1"/>
</dbReference>
<dbReference type="SUPFAM" id="SSF58014">
    <property type="entry name" value="Coiled-coil domain of nucleotide exchange factor GrpE"/>
    <property type="match status" value="1"/>
</dbReference>
<dbReference type="SUPFAM" id="SSF51064">
    <property type="entry name" value="Head domain of nucleotide exchange factor GrpE"/>
    <property type="match status" value="1"/>
</dbReference>
<dbReference type="Gene3D" id="3.90.20.20">
    <property type="match status" value="1"/>
</dbReference>
<dbReference type="InterPro" id="IPR013805">
    <property type="entry name" value="GrpE_CC"/>
</dbReference>
<dbReference type="HAMAP" id="MF_01151">
    <property type="entry name" value="GrpE"/>
    <property type="match status" value="1"/>
</dbReference>
<dbReference type="AlphaFoldDB" id="N9V1V1"/>
<comment type="similarity">
    <text evidence="1 3">Belongs to the GrpE family.</text>
</comment>
<dbReference type="GO" id="GO:0051082">
    <property type="term" value="F:unfolded protein binding"/>
    <property type="evidence" value="ECO:0007669"/>
    <property type="project" value="TreeGrafter"/>
</dbReference>
<dbReference type="GO" id="GO:0006457">
    <property type="term" value="P:protein folding"/>
    <property type="evidence" value="ECO:0007669"/>
    <property type="project" value="InterPro"/>
</dbReference>
<evidence type="ECO:0000313" key="5">
    <source>
        <dbReference type="EMBL" id="ENY69357.1"/>
    </source>
</evidence>
<comment type="function">
    <text evidence="3">Participates actively in the response to hyperosmotic and heat shock by preventing the aggregation of stress-denatured proteins, in association with DnaK and GrpE. It is the nucleotide exchange factor for DnaK and may function as a thermosensor. Unfolded proteins bind initially to DnaJ; upon interaction with the DnaJ-bound protein, DnaK hydrolyzes its bound ATP, resulting in the formation of a stable complex. GrpE releases ADP from DnaK; ATP binding to DnaK triggers the release of the substrate protein, thus completing the reaction cycle. Several rounds of ATP-dependent interactions between DnaJ, DnaK and GrpE are required for fully efficient folding.</text>
</comment>